<feature type="region of interest" description="Disordered" evidence="10">
    <location>
        <begin position="311"/>
        <end position="330"/>
    </location>
</feature>
<dbReference type="SMART" id="SM00343">
    <property type="entry name" value="ZnF_C2HC"/>
    <property type="match status" value="2"/>
</dbReference>
<dbReference type="GO" id="GO:0003724">
    <property type="term" value="F:RNA helicase activity"/>
    <property type="evidence" value="ECO:0007669"/>
    <property type="project" value="UniProtKB-EC"/>
</dbReference>
<dbReference type="GO" id="GO:0016787">
    <property type="term" value="F:hydrolase activity"/>
    <property type="evidence" value="ECO:0007669"/>
    <property type="project" value="UniProtKB-KW"/>
</dbReference>
<evidence type="ECO:0000313" key="17">
    <source>
        <dbReference type="WBParaSite" id="HPLM_0000528301-mRNA-1"/>
    </source>
</evidence>
<dbReference type="Pfam" id="PF00270">
    <property type="entry name" value="DEAD"/>
    <property type="match status" value="1"/>
</dbReference>
<dbReference type="Pfam" id="PF00271">
    <property type="entry name" value="Helicase_C"/>
    <property type="match status" value="1"/>
</dbReference>
<feature type="compositionally biased region" description="Basic and acidic residues" evidence="10">
    <location>
        <begin position="72"/>
        <end position="82"/>
    </location>
</feature>
<dbReference type="PROSITE" id="PS51192">
    <property type="entry name" value="HELICASE_ATP_BIND_1"/>
    <property type="match status" value="1"/>
</dbReference>
<feature type="domain" description="CCHC-type" evidence="11">
    <location>
        <begin position="228"/>
        <end position="243"/>
    </location>
</feature>
<dbReference type="SUPFAM" id="SSF52540">
    <property type="entry name" value="P-loop containing nucleoside triphosphate hydrolases"/>
    <property type="match status" value="2"/>
</dbReference>
<evidence type="ECO:0000313" key="16">
    <source>
        <dbReference type="Proteomes" id="UP000268014"/>
    </source>
</evidence>
<keyword evidence="6 9" id="KW-0067">ATP-binding</keyword>
<sequence>GGFADRGLCGKNVGTRRGGGSSCSPRGSGFGKGDDVLGSDEDTERSAGFGERVGRSFQSRSSGFGGASDDLDTGKSDFERARGRGGFVRGRGFGVFGSRNAGFGSRDATFGGDDSGSERGATNSFRGRGGLSSKGTNSDFNGYGFGSGLDGFSKRNGGFGGRDASNSNKSEFGSDSVGFGFGATSSFGSERSGFRQESTRLEEGPLLGYPSFLEPFSYPQRLQEHLSKCFKCNNEGHRSSECPIQKSGSRKSLTHVIIWFGETVSPNAFFHEYVGYMVVLKICLDFPLLNSHSGNTCYNCGAEDHISRECTNPPRMRRSGNDEAPRKLPSTFVPEDEDIEVLFRDRIEQGEMFTKLFEAEVTLTEGGLQLTEQLSDNVANAGYKYPTPIQQYAIPAIFKGRDIMACAQTGSGKTAAFLLPVMTALMRTGNLSNSAESTCCPRCLIIAPTRELAVQIYNESRKFAFKTVIRVACCYGGTSVMAQRQSIRGASILVATVGRLKQFISEGCISLREIKYLILDEADRMLELGFEDSMNFILNHPSLAAKEERQTFMFSATFPPDVQAIAAQQLKADFLMITVGKIGVANKCITQEIIACSSVTDKKEKFFELLNIDLKKYEIHKEADVFKEKTMVFVSRKLFADFLGVLLSECGIPSTTIHGDRIQNQRAKAINEFKYGKKPVLIATAVGERGLDIKGVDHVINYDLPTNIQDYVHRIGRTGRVGNPGRATSLYLSEENKGLAQSLVEILTEAGQVCLDFEVSFHHFIGLDELVEPCM</sequence>
<dbReference type="InterPro" id="IPR011545">
    <property type="entry name" value="DEAD/DEAH_box_helicase_dom"/>
</dbReference>
<dbReference type="PANTHER" id="PTHR47958">
    <property type="entry name" value="ATP-DEPENDENT RNA HELICASE DBP3"/>
    <property type="match status" value="1"/>
</dbReference>
<dbReference type="Gene3D" id="3.40.50.300">
    <property type="entry name" value="P-loop containing nucleotide triphosphate hydrolases"/>
    <property type="match status" value="2"/>
</dbReference>
<dbReference type="GO" id="GO:0019899">
    <property type="term" value="F:enzyme binding"/>
    <property type="evidence" value="ECO:0007669"/>
    <property type="project" value="UniProtKB-ARBA"/>
</dbReference>
<feature type="region of interest" description="Disordered" evidence="10">
    <location>
        <begin position="104"/>
        <end position="133"/>
    </location>
</feature>
<dbReference type="CDD" id="cd18787">
    <property type="entry name" value="SF2_C_DEAD"/>
    <property type="match status" value="1"/>
</dbReference>
<dbReference type="SMART" id="SM00487">
    <property type="entry name" value="DEXDc"/>
    <property type="match status" value="1"/>
</dbReference>
<keyword evidence="5 9" id="KW-0347">Helicase</keyword>
<dbReference type="OrthoDB" id="196131at2759"/>
<dbReference type="PROSITE" id="PS51194">
    <property type="entry name" value="HELICASE_CTER"/>
    <property type="match status" value="1"/>
</dbReference>
<reference evidence="15 16" key="2">
    <citation type="submission" date="2018-11" db="EMBL/GenBank/DDBJ databases">
        <authorList>
            <consortium name="Pathogen Informatics"/>
        </authorList>
    </citation>
    <scope>NUCLEOTIDE SEQUENCE [LARGE SCALE GENOMIC DNA]</scope>
    <source>
        <strain evidence="15 16">MHpl1</strain>
    </source>
</reference>
<dbReference type="InterPro" id="IPR014001">
    <property type="entry name" value="Helicase_ATP-bd"/>
</dbReference>
<evidence type="ECO:0000256" key="7">
    <source>
        <dbReference type="PROSITE-ProRule" id="PRU00047"/>
    </source>
</evidence>
<name>A0A0N4W5M6_HAEPC</name>
<evidence type="ECO:0000259" key="14">
    <source>
        <dbReference type="PROSITE" id="PS51195"/>
    </source>
</evidence>
<dbReference type="PROSITE" id="PS51195">
    <property type="entry name" value="Q_MOTIF"/>
    <property type="match status" value="1"/>
</dbReference>
<evidence type="ECO:0000256" key="8">
    <source>
        <dbReference type="PROSITE-ProRule" id="PRU00552"/>
    </source>
</evidence>
<dbReference type="InterPro" id="IPR027417">
    <property type="entry name" value="P-loop_NTPase"/>
</dbReference>
<protein>
    <recommendedName>
        <fullName evidence="2">RNA helicase</fullName>
        <ecNumber evidence="2">3.6.4.13</ecNumber>
    </recommendedName>
</protein>
<dbReference type="STRING" id="6290.A0A0N4W5M6"/>
<dbReference type="PROSITE" id="PS50158">
    <property type="entry name" value="ZF_CCHC"/>
    <property type="match status" value="2"/>
</dbReference>
<feature type="domain" description="Helicase ATP-binding" evidence="12">
    <location>
        <begin position="394"/>
        <end position="576"/>
    </location>
</feature>
<evidence type="ECO:0000259" key="11">
    <source>
        <dbReference type="PROSITE" id="PS50158"/>
    </source>
</evidence>
<keyword evidence="4 9" id="KW-0378">Hydrolase</keyword>
<evidence type="ECO:0000256" key="6">
    <source>
        <dbReference type="ARBA" id="ARBA00022840"/>
    </source>
</evidence>
<dbReference type="AlphaFoldDB" id="A0A0N4W5M6"/>
<evidence type="ECO:0000259" key="12">
    <source>
        <dbReference type="PROSITE" id="PS51192"/>
    </source>
</evidence>
<dbReference type="OMA" id="VIRVACC"/>
<dbReference type="GO" id="GO:0005524">
    <property type="term" value="F:ATP binding"/>
    <property type="evidence" value="ECO:0007669"/>
    <property type="project" value="UniProtKB-KW"/>
</dbReference>
<evidence type="ECO:0000256" key="10">
    <source>
        <dbReference type="SAM" id="MobiDB-lite"/>
    </source>
</evidence>
<evidence type="ECO:0000256" key="9">
    <source>
        <dbReference type="RuleBase" id="RU000492"/>
    </source>
</evidence>
<keyword evidence="7" id="KW-0479">Metal-binding</keyword>
<dbReference type="Gene3D" id="4.10.60.10">
    <property type="entry name" value="Zinc finger, CCHC-type"/>
    <property type="match status" value="2"/>
</dbReference>
<evidence type="ECO:0000256" key="2">
    <source>
        <dbReference type="ARBA" id="ARBA00012552"/>
    </source>
</evidence>
<dbReference type="InterPro" id="IPR001650">
    <property type="entry name" value="Helicase_C-like"/>
</dbReference>
<dbReference type="InterPro" id="IPR000629">
    <property type="entry name" value="RNA-helicase_DEAD-box_CS"/>
</dbReference>
<dbReference type="Proteomes" id="UP000268014">
    <property type="component" value="Unassembled WGS sequence"/>
</dbReference>
<keyword evidence="7" id="KW-0862">Zinc</keyword>
<feature type="domain" description="DEAD-box RNA helicase Q" evidence="14">
    <location>
        <begin position="363"/>
        <end position="391"/>
    </location>
</feature>
<dbReference type="InterPro" id="IPR036875">
    <property type="entry name" value="Znf_CCHC_sf"/>
</dbReference>
<feature type="domain" description="CCHC-type" evidence="11">
    <location>
        <begin position="297"/>
        <end position="312"/>
    </location>
</feature>
<evidence type="ECO:0000256" key="3">
    <source>
        <dbReference type="ARBA" id="ARBA00022741"/>
    </source>
</evidence>
<proteinExistence type="inferred from homology"/>
<dbReference type="SUPFAM" id="SSF57756">
    <property type="entry name" value="Retrovirus zinc finger-like domains"/>
    <property type="match status" value="1"/>
</dbReference>
<reference evidence="17" key="1">
    <citation type="submission" date="2017-02" db="UniProtKB">
        <authorList>
            <consortium name="WormBaseParasite"/>
        </authorList>
    </citation>
    <scope>IDENTIFICATION</scope>
</reference>
<dbReference type="InterPro" id="IPR014014">
    <property type="entry name" value="RNA_helicase_DEAD_Q_motif"/>
</dbReference>
<organism evidence="17">
    <name type="scientific">Haemonchus placei</name>
    <name type="common">Barber's pole worm</name>
    <dbReference type="NCBI Taxonomy" id="6290"/>
    <lineage>
        <taxon>Eukaryota</taxon>
        <taxon>Metazoa</taxon>
        <taxon>Ecdysozoa</taxon>
        <taxon>Nematoda</taxon>
        <taxon>Chromadorea</taxon>
        <taxon>Rhabditida</taxon>
        <taxon>Rhabditina</taxon>
        <taxon>Rhabditomorpha</taxon>
        <taxon>Strongyloidea</taxon>
        <taxon>Trichostrongylidae</taxon>
        <taxon>Haemonchus</taxon>
    </lineage>
</organism>
<dbReference type="WBParaSite" id="HPLM_0000528301-mRNA-1">
    <property type="protein sequence ID" value="HPLM_0000528301-mRNA-1"/>
    <property type="gene ID" value="HPLM_0000528301"/>
</dbReference>
<feature type="domain" description="Helicase C-terminal" evidence="13">
    <location>
        <begin position="613"/>
        <end position="765"/>
    </location>
</feature>
<evidence type="ECO:0000256" key="5">
    <source>
        <dbReference type="ARBA" id="ARBA00022806"/>
    </source>
</evidence>
<dbReference type="EMBL" id="UZAF01016313">
    <property type="protein sequence ID" value="VDO25461.1"/>
    <property type="molecule type" value="Genomic_DNA"/>
</dbReference>
<evidence type="ECO:0000256" key="1">
    <source>
        <dbReference type="ARBA" id="ARBA00010132"/>
    </source>
</evidence>
<dbReference type="GO" id="GO:0008270">
    <property type="term" value="F:zinc ion binding"/>
    <property type="evidence" value="ECO:0007669"/>
    <property type="project" value="UniProtKB-KW"/>
</dbReference>
<comment type="similarity">
    <text evidence="1">Belongs to the DEAD box helicase family. DDX4/VASA subfamily.</text>
</comment>
<keyword evidence="16" id="KW-1185">Reference proteome</keyword>
<dbReference type="Pfam" id="PF00098">
    <property type="entry name" value="zf-CCHC"/>
    <property type="match status" value="2"/>
</dbReference>
<evidence type="ECO:0000259" key="13">
    <source>
        <dbReference type="PROSITE" id="PS51194"/>
    </source>
</evidence>
<gene>
    <name evidence="15" type="ORF">HPLM_LOCUS5275</name>
</gene>
<keyword evidence="7" id="KW-0863">Zinc-finger</keyword>
<dbReference type="EC" id="3.6.4.13" evidence="2"/>
<dbReference type="PROSITE" id="PS00039">
    <property type="entry name" value="DEAD_ATP_HELICASE"/>
    <property type="match status" value="1"/>
</dbReference>
<dbReference type="GO" id="GO:0003676">
    <property type="term" value="F:nucleic acid binding"/>
    <property type="evidence" value="ECO:0007669"/>
    <property type="project" value="InterPro"/>
</dbReference>
<dbReference type="SMART" id="SM00490">
    <property type="entry name" value="HELICc"/>
    <property type="match status" value="1"/>
</dbReference>
<dbReference type="GO" id="GO:0043186">
    <property type="term" value="C:P granule"/>
    <property type="evidence" value="ECO:0007669"/>
    <property type="project" value="UniProtKB-ARBA"/>
</dbReference>
<dbReference type="InterPro" id="IPR001878">
    <property type="entry name" value="Znf_CCHC"/>
</dbReference>
<feature type="short sequence motif" description="Q motif" evidence="8">
    <location>
        <begin position="363"/>
        <end position="391"/>
    </location>
</feature>
<accession>A0A0N4W5M6</accession>
<feature type="region of interest" description="Disordered" evidence="10">
    <location>
        <begin position="1"/>
        <end position="83"/>
    </location>
</feature>
<evidence type="ECO:0000256" key="4">
    <source>
        <dbReference type="ARBA" id="ARBA00022801"/>
    </source>
</evidence>
<evidence type="ECO:0000313" key="15">
    <source>
        <dbReference type="EMBL" id="VDO25461.1"/>
    </source>
</evidence>
<keyword evidence="3 9" id="KW-0547">Nucleotide-binding</keyword>